<keyword evidence="10" id="KW-0677">Repeat</keyword>
<keyword evidence="11 27" id="KW-0547">Nucleotide-binding</keyword>
<evidence type="ECO:0000256" key="17">
    <source>
        <dbReference type="ARBA" id="ARBA00023130"/>
    </source>
</evidence>
<evidence type="ECO:0000259" key="29">
    <source>
        <dbReference type="PROSITE" id="PS50011"/>
    </source>
</evidence>
<evidence type="ECO:0000256" key="6">
    <source>
        <dbReference type="ARBA" id="ARBA00022527"/>
    </source>
</evidence>
<dbReference type="InterPro" id="IPR008271">
    <property type="entry name" value="Ser/Thr_kinase_AS"/>
</dbReference>
<keyword evidence="19" id="KW-0395">Inflammatory response</keyword>
<keyword evidence="13" id="KW-0106">Calcium</keyword>
<comment type="similarity">
    <text evidence="3">Belongs to the protein kinase superfamily. CAMK Ser/Thr protein kinase family. CaMK subfamily.</text>
</comment>
<sequence length="1301" mass="144092">MPNWGRLVVLHQDRLAPYHPLATEDAAGGKEGSSPVPSTPLAAEEVTQHTTGRPTRQRALGLYSNHLSHVVRYHKKHQEFYIVTAVGKCFHTYNAKKLGIVAVSNALSEDITYLAADRMLVFVAHGARVTAFAKNKEAVHTYFGHGADVHLLLPFGDHMISVDRDNTVIIWDVESEEEYLQMIFDKASFEVSALMHPSTYLNKILLGSTQGGLQLWNVKSNKLLYSFRGWGCGVTVLQQTPAVDVVGVGLISGQIVMHNIKYDESLMKFQQDWGPVTAISFRTDGHPIMAAGSPVGHIGLWDLEDKKLIGQMRDAHSTAIAGLTFLHAEPLLITNGADNAIRVWIFDAPGGGGRLLRCRLGHSAPPTKIRHHGQNGQQILSAGQDGTLQSFSTVHERFNKSLGHGSINKKKSKKKGLKYDALKLPAITTFASETARQSDWDGIIACHRGYITATTWNYQKTSMGAHKLEPERFGQNRALNVHATAVDITSCGNFVVIALSSGHIDVYNIQSGFHRGQYGQDKAHDGPVRGVAVDGLNQLMVSTGADQLLKVWKFKSKELVYTAVLSAPPADALLHRDSGMLAISLDDFTLNVLDMETRRIVRKFSGHRGQINDMTFSPDGRWLITAAMDCTIRTWDLPTGCLVDCFLVDAAVISITMSPTGDFLASSHVDSLGIYLWSNNTLCTMVSLRPLPSDYEPTVLMLPGSCPAHDVDEEEEDMPSEEMIEYVSPQQLDEHLVTLSLLPDSRWKNLLNLDIIKKRNKPKEPPKVPKAAPFFMPTVTGLVPQFAVSEGANADDQSKIVNFGVLAQRSSFYVKLDEAWISNNYSGPVQLLKEMGPSAIDSELRSLAPDMGGAVEVMQSFLRMVASMLDSKRDFDLAQAYLALFLKLHLRTISQEPELVEETRKLSERLQETWTNMQTLFNQSLCLLAYTKMSGMLKVTMPSPRPGAASEYWIDGSKKETLADYYELESELGRGATSVVFRCHQKGTQKPYAVKMLKKTVDKKIVRTEIGVLLRLSHPNIIKLKEIFETPAEISLVLELVTGGELFDRIVEKGYYSERDAADAIKQILEAVAYLHENGVVHRDLKPENLLYATSAPDAPLKIADFGLSKIVDDQVTMKTVCGTPGYCAPEILRGCAYGPEVDMWSVGVITYILLCGFEPFFDDRGDQYMFKRILNCDYEFVSPWWDDVSLNAKDLVKKLIVQDPKKRLTTLQVLEHPWVTGKAVNFAHMDTAQKKLQEFNARRKLKAAVKAVVASTRLGSAGSHGSSDSSKNSCSHSPIQEGAPEGRPQDDQPQTQKENS</sequence>
<evidence type="ECO:0000256" key="7">
    <source>
        <dbReference type="ARBA" id="ARBA00022553"/>
    </source>
</evidence>
<dbReference type="PROSITE" id="PS50294">
    <property type="entry name" value="WD_REPEATS_REGION"/>
    <property type="match status" value="2"/>
</dbReference>
<dbReference type="Pfam" id="PF25171">
    <property type="entry name" value="Beta-prop_WDR36-Utp21_1st"/>
    <property type="match status" value="1"/>
</dbReference>
<comment type="subunit">
    <text evidence="23">Monomer. Interacts with protein phosphatase 2A (PPP2CA/PPP2CB); the interaction is mutually exclusive with binding to Ca(2+)/calmodulin.</text>
</comment>
<evidence type="ECO:0000256" key="27">
    <source>
        <dbReference type="PROSITE-ProRule" id="PRU10141"/>
    </source>
</evidence>
<feature type="compositionally biased region" description="Low complexity" evidence="28">
    <location>
        <begin position="1259"/>
        <end position="1278"/>
    </location>
</feature>
<feature type="repeat" description="WD" evidence="26">
    <location>
        <begin position="313"/>
        <end position="344"/>
    </location>
</feature>
<dbReference type="FunFam" id="2.130.10.10:FF:000109">
    <property type="entry name" value="WD repeat domain 36"/>
    <property type="match status" value="1"/>
</dbReference>
<feature type="binding site" evidence="27">
    <location>
        <position position="995"/>
    </location>
    <ligand>
        <name>ATP</name>
        <dbReference type="ChEBI" id="CHEBI:30616"/>
    </ligand>
</feature>
<dbReference type="SUPFAM" id="SSF50998">
    <property type="entry name" value="Quinoprotein alcohol dehydrogenase-like"/>
    <property type="match status" value="1"/>
</dbReference>
<evidence type="ECO:0000256" key="12">
    <source>
        <dbReference type="ARBA" id="ARBA00022777"/>
    </source>
</evidence>
<dbReference type="GO" id="GO:0032040">
    <property type="term" value="C:small-subunit processome"/>
    <property type="evidence" value="ECO:0007669"/>
    <property type="project" value="InterPro"/>
</dbReference>
<dbReference type="Gene3D" id="1.10.510.10">
    <property type="entry name" value="Transferase(Phosphotransferase) domain 1"/>
    <property type="match status" value="1"/>
</dbReference>
<feature type="region of interest" description="Disordered" evidence="28">
    <location>
        <begin position="1259"/>
        <end position="1301"/>
    </location>
</feature>
<dbReference type="GO" id="GO:0006954">
    <property type="term" value="P:inflammatory response"/>
    <property type="evidence" value="ECO:0007669"/>
    <property type="project" value="UniProtKB-KW"/>
</dbReference>
<evidence type="ECO:0000256" key="15">
    <source>
        <dbReference type="ARBA" id="ARBA00022859"/>
    </source>
</evidence>
<dbReference type="EC" id="2.7.11.17" evidence="4"/>
<dbReference type="Pfam" id="PF25168">
    <property type="entry name" value="Beta-prop_WDR36-Utp21_2nd"/>
    <property type="match status" value="1"/>
</dbReference>
<dbReference type="InterPro" id="IPR007319">
    <property type="entry name" value="WDR36/Utp21_C"/>
</dbReference>
<dbReference type="InterPro" id="IPR015943">
    <property type="entry name" value="WD40/YVTN_repeat-like_dom_sf"/>
</dbReference>
<dbReference type="GO" id="GO:0005776">
    <property type="term" value="C:autophagosome"/>
    <property type="evidence" value="ECO:0007669"/>
    <property type="project" value="UniProtKB-SubCell"/>
</dbReference>
<dbReference type="PROSITE" id="PS00108">
    <property type="entry name" value="PROTEIN_KINASE_ST"/>
    <property type="match status" value="1"/>
</dbReference>
<keyword evidence="20" id="KW-0539">Nucleus</keyword>
<comment type="catalytic activity">
    <reaction evidence="22">
        <text>L-seryl-[protein] + ATP = O-phospho-L-seryl-[protein] + ADP + H(+)</text>
        <dbReference type="Rhea" id="RHEA:17989"/>
        <dbReference type="Rhea" id="RHEA-COMP:9863"/>
        <dbReference type="Rhea" id="RHEA-COMP:11604"/>
        <dbReference type="ChEBI" id="CHEBI:15378"/>
        <dbReference type="ChEBI" id="CHEBI:29999"/>
        <dbReference type="ChEBI" id="CHEBI:30616"/>
        <dbReference type="ChEBI" id="CHEBI:83421"/>
        <dbReference type="ChEBI" id="CHEBI:456216"/>
        <dbReference type="EC" id="2.7.11.17"/>
    </reaction>
</comment>
<keyword evidence="16" id="KW-0112">Calmodulin-binding</keyword>
<keyword evidence="5" id="KW-0963">Cytoplasm</keyword>
<evidence type="ECO:0000256" key="21">
    <source>
        <dbReference type="ARBA" id="ARBA00047307"/>
    </source>
</evidence>
<reference evidence="30" key="1">
    <citation type="journal article" date="2023" name="Science">
        <title>Genome structures resolve the early diversification of teleost fishes.</title>
        <authorList>
            <person name="Parey E."/>
            <person name="Louis A."/>
            <person name="Montfort J."/>
            <person name="Bouchez O."/>
            <person name="Roques C."/>
            <person name="Iampietro C."/>
            <person name="Lluch J."/>
            <person name="Castinel A."/>
            <person name="Donnadieu C."/>
            <person name="Desvignes T."/>
            <person name="Floi Bucao C."/>
            <person name="Jouanno E."/>
            <person name="Wen M."/>
            <person name="Mejri S."/>
            <person name="Dirks R."/>
            <person name="Jansen H."/>
            <person name="Henkel C."/>
            <person name="Chen W.J."/>
            <person name="Zahm M."/>
            <person name="Cabau C."/>
            <person name="Klopp C."/>
            <person name="Thompson A.W."/>
            <person name="Robinson-Rechavi M."/>
            <person name="Braasch I."/>
            <person name="Lecointre G."/>
            <person name="Bobe J."/>
            <person name="Postlethwait J.H."/>
            <person name="Berthelot C."/>
            <person name="Roest Crollius H."/>
            <person name="Guiguen Y."/>
        </authorList>
    </citation>
    <scope>NUCLEOTIDE SEQUENCE</scope>
    <source>
        <strain evidence="30">NC1722</strain>
    </source>
</reference>
<dbReference type="PANTHER" id="PTHR22840:SF12">
    <property type="entry name" value="WD REPEAT-CONTAINING PROTEIN 36"/>
    <property type="match status" value="1"/>
</dbReference>
<dbReference type="Pfam" id="PF00069">
    <property type="entry name" value="Pkinase"/>
    <property type="match status" value="1"/>
</dbReference>
<dbReference type="InterPro" id="IPR011009">
    <property type="entry name" value="Kinase-like_dom_sf"/>
</dbReference>
<keyword evidence="31" id="KW-1185">Reference proteome</keyword>
<evidence type="ECO:0000256" key="18">
    <source>
        <dbReference type="ARBA" id="ARBA00023180"/>
    </source>
</evidence>
<dbReference type="GO" id="GO:0005516">
    <property type="term" value="F:calmodulin binding"/>
    <property type="evidence" value="ECO:0007669"/>
    <property type="project" value="UniProtKB-KW"/>
</dbReference>
<feature type="repeat" description="WD" evidence="26">
    <location>
        <begin position="604"/>
        <end position="640"/>
    </location>
</feature>
<evidence type="ECO:0000256" key="4">
    <source>
        <dbReference type="ARBA" id="ARBA00012434"/>
    </source>
</evidence>
<comment type="subcellular location">
    <subcellularLocation>
        <location evidence="2">Cytoplasmic vesicle</location>
        <location evidence="2">Autophagosome</location>
    </subcellularLocation>
    <subcellularLocation>
        <location evidence="1">Nucleus</location>
    </subcellularLocation>
</comment>
<keyword evidence="14 27" id="KW-0067">ATP-binding</keyword>
<evidence type="ECO:0000256" key="26">
    <source>
        <dbReference type="PROSITE-ProRule" id="PRU00221"/>
    </source>
</evidence>
<evidence type="ECO:0000313" key="31">
    <source>
        <dbReference type="Proteomes" id="UP001221898"/>
    </source>
</evidence>
<dbReference type="Proteomes" id="UP001221898">
    <property type="component" value="Unassembled WGS sequence"/>
</dbReference>
<evidence type="ECO:0000256" key="1">
    <source>
        <dbReference type="ARBA" id="ARBA00004123"/>
    </source>
</evidence>
<dbReference type="SMART" id="SM00220">
    <property type="entry name" value="S_TKc"/>
    <property type="match status" value="1"/>
</dbReference>
<evidence type="ECO:0000256" key="2">
    <source>
        <dbReference type="ARBA" id="ARBA00004419"/>
    </source>
</evidence>
<dbReference type="InterPro" id="IPR017441">
    <property type="entry name" value="Protein_kinase_ATP_BS"/>
</dbReference>
<evidence type="ECO:0000313" key="30">
    <source>
        <dbReference type="EMBL" id="KAJ8385509.1"/>
    </source>
</evidence>
<dbReference type="InterPro" id="IPR000719">
    <property type="entry name" value="Prot_kinase_dom"/>
</dbReference>
<dbReference type="CDD" id="cd14085">
    <property type="entry name" value="STKc_CaMKIV"/>
    <property type="match status" value="1"/>
</dbReference>
<dbReference type="GO" id="GO:0004683">
    <property type="term" value="F:calcium/calmodulin-dependent protein kinase activity"/>
    <property type="evidence" value="ECO:0007669"/>
    <property type="project" value="UniProtKB-EC"/>
</dbReference>
<dbReference type="GO" id="GO:0002250">
    <property type="term" value="P:adaptive immune response"/>
    <property type="evidence" value="ECO:0007669"/>
    <property type="project" value="UniProtKB-KW"/>
</dbReference>
<dbReference type="GO" id="GO:0034388">
    <property type="term" value="C:Pwp2p-containing subcomplex of 90S preribosome"/>
    <property type="evidence" value="ECO:0007669"/>
    <property type="project" value="TreeGrafter"/>
</dbReference>
<dbReference type="FunFam" id="1.10.510.10:FF:000255">
    <property type="entry name" value="Calcium/calmodulin-dependent protein kinase type IV"/>
    <property type="match status" value="1"/>
</dbReference>
<evidence type="ECO:0000256" key="24">
    <source>
        <dbReference type="ARBA" id="ARBA00071328"/>
    </source>
</evidence>
<feature type="domain" description="Protein kinase" evidence="29">
    <location>
        <begin position="966"/>
        <end position="1220"/>
    </location>
</feature>
<dbReference type="Pfam" id="PF04192">
    <property type="entry name" value="Utp21"/>
    <property type="match status" value="1"/>
</dbReference>
<organism evidence="30 31">
    <name type="scientific">Aldrovandia affinis</name>
    <dbReference type="NCBI Taxonomy" id="143900"/>
    <lineage>
        <taxon>Eukaryota</taxon>
        <taxon>Metazoa</taxon>
        <taxon>Chordata</taxon>
        <taxon>Craniata</taxon>
        <taxon>Vertebrata</taxon>
        <taxon>Euteleostomi</taxon>
        <taxon>Actinopterygii</taxon>
        <taxon>Neopterygii</taxon>
        <taxon>Teleostei</taxon>
        <taxon>Notacanthiformes</taxon>
        <taxon>Halosauridae</taxon>
        <taxon>Aldrovandia</taxon>
    </lineage>
</organism>
<feature type="compositionally biased region" description="Polar residues" evidence="28">
    <location>
        <begin position="1292"/>
        <end position="1301"/>
    </location>
</feature>
<evidence type="ECO:0000256" key="5">
    <source>
        <dbReference type="ARBA" id="ARBA00022490"/>
    </source>
</evidence>
<comment type="caution">
    <text evidence="30">The sequence shown here is derived from an EMBL/GenBank/DDBJ whole genome shotgun (WGS) entry which is preliminary data.</text>
</comment>
<keyword evidence="8 26" id="KW-0853">WD repeat</keyword>
<evidence type="ECO:0000256" key="16">
    <source>
        <dbReference type="ARBA" id="ARBA00022860"/>
    </source>
</evidence>
<dbReference type="Gene3D" id="3.30.200.20">
    <property type="entry name" value="Phosphorylase Kinase, domain 1"/>
    <property type="match status" value="1"/>
</dbReference>
<dbReference type="GO" id="GO:0005654">
    <property type="term" value="C:nucleoplasm"/>
    <property type="evidence" value="ECO:0007669"/>
    <property type="project" value="UniProtKB-ARBA"/>
</dbReference>
<dbReference type="InterPro" id="IPR019775">
    <property type="entry name" value="WD40_repeat_CS"/>
</dbReference>
<name>A0AAD7RJU9_9TELE</name>
<evidence type="ECO:0000256" key="22">
    <source>
        <dbReference type="ARBA" id="ARBA00047430"/>
    </source>
</evidence>
<comment type="catalytic activity">
    <reaction evidence="21">
        <text>L-threonyl-[protein] + ATP = O-phospho-L-threonyl-[protein] + ADP + H(+)</text>
        <dbReference type="Rhea" id="RHEA:46608"/>
        <dbReference type="Rhea" id="RHEA-COMP:11060"/>
        <dbReference type="Rhea" id="RHEA-COMP:11605"/>
        <dbReference type="ChEBI" id="CHEBI:15378"/>
        <dbReference type="ChEBI" id="CHEBI:30013"/>
        <dbReference type="ChEBI" id="CHEBI:30616"/>
        <dbReference type="ChEBI" id="CHEBI:61977"/>
        <dbReference type="ChEBI" id="CHEBI:456216"/>
        <dbReference type="EC" id="2.7.11.17"/>
    </reaction>
</comment>
<keyword evidence="18" id="KW-0325">Glycoprotein</keyword>
<dbReference type="PROSITE" id="PS00678">
    <property type="entry name" value="WD_REPEATS_1"/>
    <property type="match status" value="1"/>
</dbReference>
<dbReference type="InterPro" id="IPR059157">
    <property type="entry name" value="WDR36-Utp21_N"/>
</dbReference>
<evidence type="ECO:0000256" key="8">
    <source>
        <dbReference type="ARBA" id="ARBA00022574"/>
    </source>
</evidence>
<gene>
    <name evidence="30" type="ORF">AAFF_G00185450</name>
</gene>
<dbReference type="PROSITE" id="PS00107">
    <property type="entry name" value="PROTEIN_KINASE_ATP"/>
    <property type="match status" value="1"/>
</dbReference>
<proteinExistence type="inferred from homology"/>
<dbReference type="PANTHER" id="PTHR22840">
    <property type="entry name" value="WD REPEAT-CONTAINING PROTEIN 36"/>
    <property type="match status" value="1"/>
</dbReference>
<keyword evidence="15" id="KW-0391">Immunity</keyword>
<accession>A0AAD7RJU9</accession>
<evidence type="ECO:0000256" key="3">
    <source>
        <dbReference type="ARBA" id="ARBA00005354"/>
    </source>
</evidence>
<keyword evidence="9" id="KW-0808">Transferase</keyword>
<evidence type="ECO:0000256" key="19">
    <source>
        <dbReference type="ARBA" id="ARBA00023198"/>
    </source>
</evidence>
<dbReference type="FunFam" id="3.30.200.20:FF:000279">
    <property type="entry name" value="Calcium/calmodulin-dependent protein kinase type IV"/>
    <property type="match status" value="1"/>
</dbReference>
<dbReference type="Gene3D" id="2.130.10.10">
    <property type="entry name" value="YVTN repeat-like/Quinoprotein amine dehydrogenase"/>
    <property type="match status" value="2"/>
</dbReference>
<evidence type="ECO:0000256" key="25">
    <source>
        <dbReference type="ARBA" id="ARBA00083884"/>
    </source>
</evidence>
<keyword evidence="7" id="KW-0597">Phosphoprotein</keyword>
<dbReference type="PROSITE" id="PS50011">
    <property type="entry name" value="PROTEIN_KINASE_DOM"/>
    <property type="match status" value="1"/>
</dbReference>
<evidence type="ECO:0000256" key="23">
    <source>
        <dbReference type="ARBA" id="ARBA00062378"/>
    </source>
</evidence>
<dbReference type="PROSITE" id="PS50082">
    <property type="entry name" value="WD_REPEATS_2"/>
    <property type="match status" value="3"/>
</dbReference>
<dbReference type="GO" id="GO:0006364">
    <property type="term" value="P:rRNA processing"/>
    <property type="evidence" value="ECO:0007669"/>
    <property type="project" value="InterPro"/>
</dbReference>
<dbReference type="SMART" id="SM00320">
    <property type="entry name" value="WD40"/>
    <property type="match status" value="8"/>
</dbReference>
<dbReference type="SUPFAM" id="SSF56112">
    <property type="entry name" value="Protein kinase-like (PK-like)"/>
    <property type="match status" value="1"/>
</dbReference>
<dbReference type="InterPro" id="IPR011047">
    <property type="entry name" value="Quinoprotein_ADH-like_sf"/>
</dbReference>
<feature type="repeat" description="WD" evidence="26">
    <location>
        <begin position="521"/>
        <end position="562"/>
    </location>
</feature>
<dbReference type="EMBL" id="JAINUG010000248">
    <property type="protein sequence ID" value="KAJ8385509.1"/>
    <property type="molecule type" value="Genomic_DNA"/>
</dbReference>
<evidence type="ECO:0000256" key="10">
    <source>
        <dbReference type="ARBA" id="ARBA00022737"/>
    </source>
</evidence>
<evidence type="ECO:0000256" key="11">
    <source>
        <dbReference type="ARBA" id="ARBA00022741"/>
    </source>
</evidence>
<evidence type="ECO:0000256" key="28">
    <source>
        <dbReference type="SAM" id="MobiDB-lite"/>
    </source>
</evidence>
<keyword evidence="12" id="KW-0418">Kinase</keyword>
<evidence type="ECO:0000256" key="20">
    <source>
        <dbReference type="ARBA" id="ARBA00023242"/>
    </source>
</evidence>
<dbReference type="FunFam" id="2.130.10.10:FF:000139">
    <property type="entry name" value="WD repeat domain 36"/>
    <property type="match status" value="1"/>
</dbReference>
<keyword evidence="17" id="KW-1064">Adaptive immunity</keyword>
<dbReference type="GO" id="GO:0005524">
    <property type="term" value="F:ATP binding"/>
    <property type="evidence" value="ECO:0007669"/>
    <property type="project" value="UniProtKB-UniRule"/>
</dbReference>
<protein>
    <recommendedName>
        <fullName evidence="24">Calcium/calmodulin-dependent protein kinase type IV</fullName>
        <ecNumber evidence="4">2.7.11.17</ecNumber>
    </recommendedName>
    <alternativeName>
        <fullName evidence="25">CaM kinase-GR</fullName>
    </alternativeName>
</protein>
<evidence type="ECO:0000256" key="9">
    <source>
        <dbReference type="ARBA" id="ARBA00022679"/>
    </source>
</evidence>
<dbReference type="InterPro" id="IPR001680">
    <property type="entry name" value="WD40_rpt"/>
</dbReference>
<evidence type="ECO:0000256" key="13">
    <source>
        <dbReference type="ARBA" id="ARBA00022837"/>
    </source>
</evidence>
<evidence type="ECO:0000256" key="14">
    <source>
        <dbReference type="ARBA" id="ARBA00022840"/>
    </source>
</evidence>
<keyword evidence="6" id="KW-0723">Serine/threonine-protein kinase</keyword>